<name>A0AAN0JPZ0_AMPQE</name>
<dbReference type="Proteomes" id="UP000007879">
    <property type="component" value="Unassembled WGS sequence"/>
</dbReference>
<reference evidence="2" key="1">
    <citation type="journal article" date="2010" name="Nature">
        <title>The Amphimedon queenslandica genome and the evolution of animal complexity.</title>
        <authorList>
            <person name="Srivastava M."/>
            <person name="Simakov O."/>
            <person name="Chapman J."/>
            <person name="Fahey B."/>
            <person name="Gauthier M.E."/>
            <person name="Mitros T."/>
            <person name="Richards G.S."/>
            <person name="Conaco C."/>
            <person name="Dacre M."/>
            <person name="Hellsten U."/>
            <person name="Larroux C."/>
            <person name="Putnam N.H."/>
            <person name="Stanke M."/>
            <person name="Adamska M."/>
            <person name="Darling A."/>
            <person name="Degnan S.M."/>
            <person name="Oakley T.H."/>
            <person name="Plachetzki D.C."/>
            <person name="Zhai Y."/>
            <person name="Adamski M."/>
            <person name="Calcino A."/>
            <person name="Cummins S.F."/>
            <person name="Goodstein D.M."/>
            <person name="Harris C."/>
            <person name="Jackson D.J."/>
            <person name="Leys S.P."/>
            <person name="Shu S."/>
            <person name="Woodcroft B.J."/>
            <person name="Vervoort M."/>
            <person name="Kosik K.S."/>
            <person name="Manning G."/>
            <person name="Degnan B.M."/>
            <person name="Rokhsar D.S."/>
        </authorList>
    </citation>
    <scope>NUCLEOTIDE SEQUENCE [LARGE SCALE GENOMIC DNA]</scope>
</reference>
<dbReference type="InterPro" id="IPR031248">
    <property type="entry name" value="RNF213"/>
</dbReference>
<dbReference type="KEGG" id="aqu:109587088"/>
<dbReference type="RefSeq" id="XP_019858868.1">
    <property type="nucleotide sequence ID" value="XM_020003309.1"/>
</dbReference>
<dbReference type="EnsemblMetazoa" id="XM_020003309.1">
    <property type="protein sequence ID" value="XP_019858868.1"/>
    <property type="gene ID" value="LOC109587088"/>
</dbReference>
<sequence length="560" mass="64704">MYNDKMNKKYQQIYFVHQEHSSLADLINRIPPQDQTLLQVTTHTPTLSQTEFEELGNRIGIDLENMTRIHLEAFQTEQDFVNSIDMMIRKDKSDESHCVIFECERAHENGNLISCCRYRLTDKFREAVELGCLNTRFVLLVHLPKKCLKSNFVSFQECPWLCYHVDAIFSTENSVPLNQILSGEVCSMSDIYYDEKDYASINSLASVGDISDNQLFKDYQLLPCTVPQKINLCKRLYLQISKAASNPEQVSQLSQIIPPKILFPLSKDKITFHSQTIRLIKGILRDKESKDNSYAKQKWILDESMNMTKLQEAGTFQNAVVRKFDDIIIPIFAEIISVIDKYSNLKLLSKIETELKQLWLNLYNSDYVTQLIMSKLQSTPDDIFGINAASTKQFFCQFPFSWILNDIVNENCNEDTKDLIKLLKDYDLFKSFENLPGDIISPLARFYVHDFVHLMDTKRQPLEKEYYKVLENCMIAMSGISFSDELDVTSLFQVVVNVQKVYSENKSFFDLFSELIMLVPSTVNKMSLKSNDSNIQILLVEALKEVLDSPFLDVKAPTDK</sequence>
<organism evidence="1 2">
    <name type="scientific">Amphimedon queenslandica</name>
    <name type="common">Sponge</name>
    <dbReference type="NCBI Taxonomy" id="400682"/>
    <lineage>
        <taxon>Eukaryota</taxon>
        <taxon>Metazoa</taxon>
        <taxon>Porifera</taxon>
        <taxon>Demospongiae</taxon>
        <taxon>Heteroscleromorpha</taxon>
        <taxon>Haplosclerida</taxon>
        <taxon>Niphatidae</taxon>
        <taxon>Amphimedon</taxon>
    </lineage>
</organism>
<dbReference type="PANTHER" id="PTHR22605">
    <property type="entry name" value="RZ-TYPE DOMAIN-CONTAINING PROTEIN"/>
    <property type="match status" value="1"/>
</dbReference>
<proteinExistence type="predicted"/>
<evidence type="ECO:0000313" key="1">
    <source>
        <dbReference type="EnsemblMetazoa" id="XP_019858868.1"/>
    </source>
</evidence>
<protein>
    <submittedName>
        <fullName evidence="1">Uncharacterized protein</fullName>
    </submittedName>
</protein>
<dbReference type="PANTHER" id="PTHR22605:SF16">
    <property type="entry name" value="E3 UBIQUITIN-PROTEIN LIGASE RNF213"/>
    <property type="match status" value="1"/>
</dbReference>
<keyword evidence="2" id="KW-1185">Reference proteome</keyword>
<accession>A0AAN0JPZ0</accession>
<dbReference type="GO" id="GO:0016887">
    <property type="term" value="F:ATP hydrolysis activity"/>
    <property type="evidence" value="ECO:0007669"/>
    <property type="project" value="InterPro"/>
</dbReference>
<dbReference type="AlphaFoldDB" id="A0AAN0JPZ0"/>
<dbReference type="GeneID" id="109587088"/>
<reference evidence="1" key="2">
    <citation type="submission" date="2024-06" db="UniProtKB">
        <authorList>
            <consortium name="EnsemblMetazoa"/>
        </authorList>
    </citation>
    <scope>IDENTIFICATION</scope>
</reference>
<dbReference type="GO" id="GO:0004842">
    <property type="term" value="F:ubiquitin-protein transferase activity"/>
    <property type="evidence" value="ECO:0007669"/>
    <property type="project" value="InterPro"/>
</dbReference>
<evidence type="ECO:0000313" key="2">
    <source>
        <dbReference type="Proteomes" id="UP000007879"/>
    </source>
</evidence>